<keyword evidence="2" id="KW-1185">Reference proteome</keyword>
<proteinExistence type="predicted"/>
<comment type="caution">
    <text evidence="1">The sequence shown here is derived from an EMBL/GenBank/DDBJ whole genome shotgun (WGS) entry which is preliminary data.</text>
</comment>
<sequence length="135" mass="13851">MAALEPPKPGKSGASSAKWGSVGVSSAVYGKGIKVLGIEAIGAVAFEGAVDLIPEIVAGQRDAALGQRRDLGEERVGNGAPLVMREAVLGWPPVVEAEATVRAGKRGLDAGDAGLSFIGYSLLRPGSKFFNHPAW</sequence>
<reference evidence="2" key="1">
    <citation type="journal article" date="2019" name="Int. J. Syst. Evol. Microbiol.">
        <title>The Global Catalogue of Microorganisms (GCM) 10K type strain sequencing project: providing services to taxonomists for standard genome sequencing and annotation.</title>
        <authorList>
            <consortium name="The Broad Institute Genomics Platform"/>
            <consortium name="The Broad Institute Genome Sequencing Center for Infectious Disease"/>
            <person name="Wu L."/>
            <person name="Ma J."/>
        </authorList>
    </citation>
    <scope>NUCLEOTIDE SEQUENCE [LARGE SCALE GENOMIC DNA]</scope>
    <source>
        <strain evidence="2">CGMCC 1.8957</strain>
    </source>
</reference>
<name>A0ABQ3LU27_9SPHN</name>
<dbReference type="EMBL" id="BNAQ01000009">
    <property type="protein sequence ID" value="GHH25272.1"/>
    <property type="molecule type" value="Genomic_DNA"/>
</dbReference>
<gene>
    <name evidence="1" type="ORF">GCM10008023_38440</name>
</gene>
<accession>A0ABQ3LU27</accession>
<dbReference type="RefSeq" id="WP_229839563.1">
    <property type="nucleotide sequence ID" value="NZ_BNAQ01000009.1"/>
</dbReference>
<evidence type="ECO:0000313" key="2">
    <source>
        <dbReference type="Proteomes" id="UP000652430"/>
    </source>
</evidence>
<organism evidence="1 2">
    <name type="scientific">Sphingomonas glacialis</name>
    <dbReference type="NCBI Taxonomy" id="658225"/>
    <lineage>
        <taxon>Bacteria</taxon>
        <taxon>Pseudomonadati</taxon>
        <taxon>Pseudomonadota</taxon>
        <taxon>Alphaproteobacteria</taxon>
        <taxon>Sphingomonadales</taxon>
        <taxon>Sphingomonadaceae</taxon>
        <taxon>Sphingomonas</taxon>
    </lineage>
</organism>
<dbReference type="Proteomes" id="UP000652430">
    <property type="component" value="Unassembled WGS sequence"/>
</dbReference>
<protein>
    <submittedName>
        <fullName evidence="1">Uncharacterized protein</fullName>
    </submittedName>
</protein>
<evidence type="ECO:0000313" key="1">
    <source>
        <dbReference type="EMBL" id="GHH25272.1"/>
    </source>
</evidence>